<dbReference type="EMBL" id="GG738886">
    <property type="protein sequence ID" value="EFC41298.1"/>
    <property type="molecule type" value="Genomic_DNA"/>
</dbReference>
<keyword evidence="2" id="KW-1185">Reference proteome</keyword>
<dbReference type="InParanoid" id="D2VP52"/>
<dbReference type="GeneID" id="8856048"/>
<evidence type="ECO:0000313" key="1">
    <source>
        <dbReference type="EMBL" id="EFC41298.1"/>
    </source>
</evidence>
<gene>
    <name evidence="1" type="ORF">NAEGRDRAFT_70734</name>
</gene>
<dbReference type="AlphaFoldDB" id="D2VP52"/>
<dbReference type="Proteomes" id="UP000006671">
    <property type="component" value="Unassembled WGS sequence"/>
</dbReference>
<reference evidence="1 2" key="1">
    <citation type="journal article" date="2010" name="Cell">
        <title>The genome of Naegleria gruberi illuminates early eukaryotic versatility.</title>
        <authorList>
            <person name="Fritz-Laylin L.K."/>
            <person name="Prochnik S.E."/>
            <person name="Ginger M.L."/>
            <person name="Dacks J.B."/>
            <person name="Carpenter M.L."/>
            <person name="Field M.C."/>
            <person name="Kuo A."/>
            <person name="Paredez A."/>
            <person name="Chapman J."/>
            <person name="Pham J."/>
            <person name="Shu S."/>
            <person name="Neupane R."/>
            <person name="Cipriano M."/>
            <person name="Mancuso J."/>
            <person name="Tu H."/>
            <person name="Salamov A."/>
            <person name="Lindquist E."/>
            <person name="Shapiro H."/>
            <person name="Lucas S."/>
            <person name="Grigoriev I.V."/>
            <person name="Cande W.Z."/>
            <person name="Fulton C."/>
            <person name="Rokhsar D.S."/>
            <person name="Dawson S.C."/>
        </authorList>
    </citation>
    <scope>NUCLEOTIDE SEQUENCE [LARGE SCALE GENOMIC DNA]</scope>
    <source>
        <strain evidence="1 2">NEG-M</strain>
    </source>
</reference>
<sequence length="266" mass="31265">MIDELYEKNQDWKNWLTEESLLDLLLNGKNDRFRIVLRDFYVVPFSLVQENVEGRYSTDVSRDYFRVGGVVEFTKWKPCGLIEKLLQNFKITEYFQTKIHSMLMFFSICDWFAERNEITTIRLVLNDNSILRKLPGEFFLCFVKDQKMENVQNINTFKSSSPIIDFKLFREHCTKYETCSIDTIFEKTKNPPYGMKPNAATVVESLKSELYEFDSYSIDWSATIAVSTQDWCSYWSSGREWWGCYAMTSFNSKECAFIVATASCSD</sequence>
<proteinExistence type="predicted"/>
<name>D2VP52_NAEGR</name>
<dbReference type="VEuPathDB" id="AmoebaDB:NAEGRDRAFT_70734"/>
<dbReference type="KEGG" id="ngr:NAEGRDRAFT_70734"/>
<dbReference type="RefSeq" id="XP_002674042.1">
    <property type="nucleotide sequence ID" value="XM_002673996.1"/>
</dbReference>
<protein>
    <submittedName>
        <fullName evidence="1">Predicted protein</fullName>
    </submittedName>
</protein>
<evidence type="ECO:0000313" key="2">
    <source>
        <dbReference type="Proteomes" id="UP000006671"/>
    </source>
</evidence>
<accession>D2VP52</accession>
<organism evidence="2">
    <name type="scientific">Naegleria gruberi</name>
    <name type="common">Amoeba</name>
    <dbReference type="NCBI Taxonomy" id="5762"/>
    <lineage>
        <taxon>Eukaryota</taxon>
        <taxon>Discoba</taxon>
        <taxon>Heterolobosea</taxon>
        <taxon>Tetramitia</taxon>
        <taxon>Eutetramitia</taxon>
        <taxon>Vahlkampfiidae</taxon>
        <taxon>Naegleria</taxon>
    </lineage>
</organism>